<protein>
    <submittedName>
        <fullName evidence="2">Uncharacterized protein</fullName>
    </submittedName>
</protein>
<dbReference type="RefSeq" id="WP_185691520.1">
    <property type="nucleotide sequence ID" value="NZ_JACHVA010000036.1"/>
</dbReference>
<name>A0A7X1AVU7_9BACT</name>
<dbReference type="AlphaFoldDB" id="A0A7X1AVU7"/>
<sequence>MKSIKTLLLVLAIPALSASVYAGGCCGGGDASKDKKSEKEKTSITQTVSADSLCSGSCDGSKGKDKEKA</sequence>
<evidence type="ECO:0000256" key="1">
    <source>
        <dbReference type="SAM" id="SignalP"/>
    </source>
</evidence>
<comment type="caution">
    <text evidence="2">The sequence shown here is derived from an EMBL/GenBank/DDBJ whole genome shotgun (WGS) entry which is preliminary data.</text>
</comment>
<proteinExistence type="predicted"/>
<reference evidence="2 3" key="1">
    <citation type="submission" date="2020-07" db="EMBL/GenBank/DDBJ databases">
        <authorList>
            <person name="Feng X."/>
        </authorList>
    </citation>
    <scope>NUCLEOTIDE SEQUENCE [LARGE SCALE GENOMIC DNA]</scope>
    <source>
        <strain evidence="2 3">JCM14086</strain>
    </source>
</reference>
<evidence type="ECO:0000313" key="3">
    <source>
        <dbReference type="Proteomes" id="UP000525652"/>
    </source>
</evidence>
<keyword evidence="1" id="KW-0732">Signal</keyword>
<organism evidence="2 3">
    <name type="scientific">Puniceicoccus vermicola</name>
    <dbReference type="NCBI Taxonomy" id="388746"/>
    <lineage>
        <taxon>Bacteria</taxon>
        <taxon>Pseudomonadati</taxon>
        <taxon>Verrucomicrobiota</taxon>
        <taxon>Opitutia</taxon>
        <taxon>Puniceicoccales</taxon>
        <taxon>Puniceicoccaceae</taxon>
        <taxon>Puniceicoccus</taxon>
    </lineage>
</organism>
<gene>
    <name evidence="2" type="ORF">H5P30_03190</name>
</gene>
<dbReference type="Proteomes" id="UP000525652">
    <property type="component" value="Unassembled WGS sequence"/>
</dbReference>
<keyword evidence="3" id="KW-1185">Reference proteome</keyword>
<dbReference type="EMBL" id="JACHVA010000036">
    <property type="protein sequence ID" value="MBC2600782.1"/>
    <property type="molecule type" value="Genomic_DNA"/>
</dbReference>
<feature type="chain" id="PRO_5031151906" evidence="1">
    <location>
        <begin position="23"/>
        <end position="69"/>
    </location>
</feature>
<evidence type="ECO:0000313" key="2">
    <source>
        <dbReference type="EMBL" id="MBC2600782.1"/>
    </source>
</evidence>
<accession>A0A7X1AVU7</accession>
<feature type="signal peptide" evidence="1">
    <location>
        <begin position="1"/>
        <end position="22"/>
    </location>
</feature>